<feature type="chain" id="PRO_5002823664" evidence="1">
    <location>
        <begin position="18"/>
        <end position="108"/>
    </location>
</feature>
<feature type="signal peptide" evidence="1">
    <location>
        <begin position="1"/>
        <end position="17"/>
    </location>
</feature>
<evidence type="ECO:0000256" key="1">
    <source>
        <dbReference type="SAM" id="SignalP"/>
    </source>
</evidence>
<accession>B4QG58</accession>
<dbReference type="EMBL" id="CM000362">
    <property type="protein sequence ID" value="EDX06208.1"/>
    <property type="molecule type" value="Genomic_DNA"/>
</dbReference>
<dbReference type="OrthoDB" id="6145874at2759"/>
<dbReference type="AlphaFoldDB" id="B4QG58"/>
<gene>
    <name evidence="2" type="primary">Dsim\GD10150</name>
    <name evidence="2" type="ORF">Dsim_GD10150</name>
</gene>
<dbReference type="HOGENOM" id="CLU_2199696_0_0_1"/>
<name>B4QG58_DROSI</name>
<evidence type="ECO:0000313" key="3">
    <source>
        <dbReference type="Proteomes" id="UP000000304"/>
    </source>
</evidence>
<dbReference type="Proteomes" id="UP000000304">
    <property type="component" value="Chromosome 2R"/>
</dbReference>
<proteinExistence type="predicted"/>
<keyword evidence="1" id="KW-0732">Signal</keyword>
<reference evidence="2 3" key="1">
    <citation type="journal article" date="2007" name="Nature">
        <title>Evolution of genes and genomes on the Drosophila phylogeny.</title>
        <authorList>
            <consortium name="Drosophila 12 Genomes Consortium"/>
            <person name="Clark A.G."/>
            <person name="Eisen M.B."/>
            <person name="Smith D.R."/>
            <person name="Bergman C.M."/>
            <person name="Oliver B."/>
            <person name="Markow T.A."/>
            <person name="Kaufman T.C."/>
            <person name="Kellis M."/>
            <person name="Gelbart W."/>
            <person name="Iyer V.N."/>
            <person name="Pollard D.A."/>
            <person name="Sackton T.B."/>
            <person name="Larracuente A.M."/>
            <person name="Singh N.D."/>
            <person name="Abad J.P."/>
            <person name="Abt D.N."/>
            <person name="Adryan B."/>
            <person name="Aguade M."/>
            <person name="Akashi H."/>
            <person name="Anderson W.W."/>
            <person name="Aquadro C.F."/>
            <person name="Ardell D.H."/>
            <person name="Arguello R."/>
            <person name="Artieri C.G."/>
            <person name="Barbash D.A."/>
            <person name="Barker D."/>
            <person name="Barsanti P."/>
            <person name="Batterham P."/>
            <person name="Batzoglou S."/>
            <person name="Begun D."/>
            <person name="Bhutkar A."/>
            <person name="Blanco E."/>
            <person name="Bosak S.A."/>
            <person name="Bradley R.K."/>
            <person name="Brand A.D."/>
            <person name="Brent M.R."/>
            <person name="Brooks A.N."/>
            <person name="Brown R.H."/>
            <person name="Butlin R.K."/>
            <person name="Caggese C."/>
            <person name="Calvi B.R."/>
            <person name="Bernardo de Carvalho A."/>
            <person name="Caspi A."/>
            <person name="Castrezana S."/>
            <person name="Celniker S.E."/>
            <person name="Chang J.L."/>
            <person name="Chapple C."/>
            <person name="Chatterji S."/>
            <person name="Chinwalla A."/>
            <person name="Civetta A."/>
            <person name="Clifton S.W."/>
            <person name="Comeron J.M."/>
            <person name="Costello J.C."/>
            <person name="Coyne J.A."/>
            <person name="Daub J."/>
            <person name="David R.G."/>
            <person name="Delcher A.L."/>
            <person name="Delehaunty K."/>
            <person name="Do C.B."/>
            <person name="Ebling H."/>
            <person name="Edwards K."/>
            <person name="Eickbush T."/>
            <person name="Evans J.D."/>
            <person name="Filipski A."/>
            <person name="Findeiss S."/>
            <person name="Freyhult E."/>
            <person name="Fulton L."/>
            <person name="Fulton R."/>
            <person name="Garcia A.C."/>
            <person name="Gardiner A."/>
            <person name="Garfield D.A."/>
            <person name="Garvin B.E."/>
            <person name="Gibson G."/>
            <person name="Gilbert D."/>
            <person name="Gnerre S."/>
            <person name="Godfrey J."/>
            <person name="Good R."/>
            <person name="Gotea V."/>
            <person name="Gravely B."/>
            <person name="Greenberg A.J."/>
            <person name="Griffiths-Jones S."/>
            <person name="Gross S."/>
            <person name="Guigo R."/>
            <person name="Gustafson E.A."/>
            <person name="Haerty W."/>
            <person name="Hahn M.W."/>
            <person name="Halligan D.L."/>
            <person name="Halpern A.L."/>
            <person name="Halter G.M."/>
            <person name="Han M.V."/>
            <person name="Heger A."/>
            <person name="Hillier L."/>
            <person name="Hinrichs A.S."/>
            <person name="Holmes I."/>
            <person name="Hoskins R.A."/>
            <person name="Hubisz M.J."/>
            <person name="Hultmark D."/>
            <person name="Huntley M.A."/>
            <person name="Jaffe D.B."/>
            <person name="Jagadeeshan S."/>
            <person name="Jeck W.R."/>
            <person name="Johnson J."/>
            <person name="Jones C.D."/>
            <person name="Jordan W.C."/>
            <person name="Karpen G.H."/>
            <person name="Kataoka E."/>
            <person name="Keightley P.D."/>
            <person name="Kheradpour P."/>
            <person name="Kirkness E.F."/>
            <person name="Koerich L.B."/>
            <person name="Kristiansen K."/>
            <person name="Kudrna D."/>
            <person name="Kulathinal R.J."/>
            <person name="Kumar S."/>
            <person name="Kwok R."/>
            <person name="Lander E."/>
            <person name="Langley C.H."/>
            <person name="Lapoint R."/>
            <person name="Lazzaro B.P."/>
            <person name="Lee S.J."/>
            <person name="Levesque L."/>
            <person name="Li R."/>
            <person name="Lin C.F."/>
            <person name="Lin M.F."/>
            <person name="Lindblad-Toh K."/>
            <person name="Llopart A."/>
            <person name="Long M."/>
            <person name="Low L."/>
            <person name="Lozovsky E."/>
            <person name="Lu J."/>
            <person name="Luo M."/>
            <person name="Machado C.A."/>
            <person name="Makalowski W."/>
            <person name="Marzo M."/>
            <person name="Matsuda M."/>
            <person name="Matzkin L."/>
            <person name="McAllister B."/>
            <person name="McBride C.S."/>
            <person name="McKernan B."/>
            <person name="McKernan K."/>
            <person name="Mendez-Lago M."/>
            <person name="Minx P."/>
            <person name="Mollenhauer M.U."/>
            <person name="Montooth K."/>
            <person name="Mount S.M."/>
            <person name="Mu X."/>
            <person name="Myers E."/>
            <person name="Negre B."/>
            <person name="Newfeld S."/>
            <person name="Nielsen R."/>
            <person name="Noor M.A."/>
            <person name="O'Grady P."/>
            <person name="Pachter L."/>
            <person name="Papaceit M."/>
            <person name="Parisi M.J."/>
            <person name="Parisi M."/>
            <person name="Parts L."/>
            <person name="Pedersen J.S."/>
            <person name="Pesole G."/>
            <person name="Phillippy A.M."/>
            <person name="Ponting C.P."/>
            <person name="Pop M."/>
            <person name="Porcelli D."/>
            <person name="Powell J.R."/>
            <person name="Prohaska S."/>
            <person name="Pruitt K."/>
            <person name="Puig M."/>
            <person name="Quesneville H."/>
            <person name="Ram K.R."/>
            <person name="Rand D."/>
            <person name="Rasmussen M.D."/>
            <person name="Reed L.K."/>
            <person name="Reenan R."/>
            <person name="Reily A."/>
            <person name="Remington K.A."/>
            <person name="Rieger T.T."/>
            <person name="Ritchie M.G."/>
            <person name="Robin C."/>
            <person name="Rogers Y.H."/>
            <person name="Rohde C."/>
            <person name="Rozas J."/>
            <person name="Rubenfield M.J."/>
            <person name="Ruiz A."/>
            <person name="Russo S."/>
            <person name="Salzberg S.L."/>
            <person name="Sanchez-Gracia A."/>
            <person name="Saranga D.J."/>
            <person name="Sato H."/>
            <person name="Schaeffer S.W."/>
            <person name="Schatz M.C."/>
            <person name="Schlenke T."/>
            <person name="Schwartz R."/>
            <person name="Segarra C."/>
            <person name="Singh R.S."/>
            <person name="Sirot L."/>
            <person name="Sirota M."/>
            <person name="Sisneros N.B."/>
            <person name="Smith C.D."/>
            <person name="Smith T.F."/>
            <person name="Spieth J."/>
            <person name="Stage D.E."/>
            <person name="Stark A."/>
            <person name="Stephan W."/>
            <person name="Strausberg R.L."/>
            <person name="Strempel S."/>
            <person name="Sturgill D."/>
            <person name="Sutton G."/>
            <person name="Sutton G.G."/>
            <person name="Tao W."/>
            <person name="Teichmann S."/>
            <person name="Tobari Y.N."/>
            <person name="Tomimura Y."/>
            <person name="Tsolas J.M."/>
            <person name="Valente V.L."/>
            <person name="Venter E."/>
            <person name="Venter J.C."/>
            <person name="Vicario S."/>
            <person name="Vieira F.G."/>
            <person name="Vilella A.J."/>
            <person name="Villasante A."/>
            <person name="Walenz B."/>
            <person name="Wang J."/>
            <person name="Wasserman M."/>
            <person name="Watts T."/>
            <person name="Wilson D."/>
            <person name="Wilson R.K."/>
            <person name="Wing R.A."/>
            <person name="Wolfner M.F."/>
            <person name="Wong A."/>
            <person name="Wong G.K."/>
            <person name="Wu C.I."/>
            <person name="Wu G."/>
            <person name="Yamamoto D."/>
            <person name="Yang H.P."/>
            <person name="Yang S.P."/>
            <person name="Yorke J.A."/>
            <person name="Yoshida K."/>
            <person name="Zdobnov E."/>
            <person name="Zhang P."/>
            <person name="Zhang Y."/>
            <person name="Zimin A.V."/>
            <person name="Baldwin J."/>
            <person name="Abdouelleil A."/>
            <person name="Abdulkadir J."/>
            <person name="Abebe A."/>
            <person name="Abera B."/>
            <person name="Abreu J."/>
            <person name="Acer S.C."/>
            <person name="Aftuck L."/>
            <person name="Alexander A."/>
            <person name="An P."/>
            <person name="Anderson E."/>
            <person name="Anderson S."/>
            <person name="Arachi H."/>
            <person name="Azer M."/>
            <person name="Bachantsang P."/>
            <person name="Barry A."/>
            <person name="Bayul T."/>
            <person name="Berlin A."/>
            <person name="Bessette D."/>
            <person name="Bloom T."/>
            <person name="Blye J."/>
            <person name="Boguslavskiy L."/>
            <person name="Bonnet C."/>
            <person name="Boukhgalter B."/>
            <person name="Bourzgui I."/>
            <person name="Brown A."/>
            <person name="Cahill P."/>
            <person name="Channer S."/>
            <person name="Cheshatsang Y."/>
            <person name="Chuda L."/>
            <person name="Citroen M."/>
            <person name="Collymore A."/>
            <person name="Cooke P."/>
            <person name="Costello M."/>
            <person name="D'Aco K."/>
            <person name="Daza R."/>
            <person name="De Haan G."/>
            <person name="DeGray S."/>
            <person name="DeMaso C."/>
            <person name="Dhargay N."/>
            <person name="Dooley K."/>
            <person name="Dooley E."/>
            <person name="Doricent M."/>
            <person name="Dorje P."/>
            <person name="Dorjee K."/>
            <person name="Dupes A."/>
            <person name="Elong R."/>
            <person name="Falk J."/>
            <person name="Farina A."/>
            <person name="Faro S."/>
            <person name="Ferguson D."/>
            <person name="Fisher S."/>
            <person name="Foley C.D."/>
            <person name="Franke A."/>
            <person name="Friedrich D."/>
            <person name="Gadbois L."/>
            <person name="Gearin G."/>
            <person name="Gearin C.R."/>
            <person name="Giannoukos G."/>
            <person name="Goode T."/>
            <person name="Graham J."/>
            <person name="Grandbois E."/>
            <person name="Grewal S."/>
            <person name="Gyaltsen K."/>
            <person name="Hafez N."/>
            <person name="Hagos B."/>
            <person name="Hall J."/>
            <person name="Henson C."/>
            <person name="Hollinger A."/>
            <person name="Honan T."/>
            <person name="Huard M.D."/>
            <person name="Hughes L."/>
            <person name="Hurhula B."/>
            <person name="Husby M.E."/>
            <person name="Kamat A."/>
            <person name="Kanga B."/>
            <person name="Kashin S."/>
            <person name="Khazanovich D."/>
            <person name="Kisner P."/>
            <person name="Lance K."/>
            <person name="Lara M."/>
            <person name="Lee W."/>
            <person name="Lennon N."/>
            <person name="Letendre F."/>
            <person name="LeVine R."/>
            <person name="Lipovsky A."/>
            <person name="Liu X."/>
            <person name="Liu J."/>
            <person name="Liu S."/>
            <person name="Lokyitsang T."/>
            <person name="Lokyitsang Y."/>
            <person name="Lubonja R."/>
            <person name="Lui A."/>
            <person name="MacDonald P."/>
            <person name="Magnisalis V."/>
            <person name="Maru K."/>
            <person name="Matthews C."/>
            <person name="McCusker W."/>
            <person name="McDonough S."/>
            <person name="Mehta T."/>
            <person name="Meldrim J."/>
            <person name="Meneus L."/>
            <person name="Mihai O."/>
            <person name="Mihalev A."/>
            <person name="Mihova T."/>
            <person name="Mittelman R."/>
            <person name="Mlenga V."/>
            <person name="Montmayeur A."/>
            <person name="Mulrain L."/>
            <person name="Navidi A."/>
            <person name="Naylor J."/>
            <person name="Negash T."/>
            <person name="Nguyen T."/>
            <person name="Nguyen N."/>
            <person name="Nicol R."/>
            <person name="Norbu C."/>
            <person name="Norbu N."/>
            <person name="Novod N."/>
            <person name="O'Neill B."/>
            <person name="Osman S."/>
            <person name="Markiewicz E."/>
            <person name="Oyono O.L."/>
            <person name="Patti C."/>
            <person name="Phunkhang P."/>
            <person name="Pierre F."/>
            <person name="Priest M."/>
            <person name="Raghuraman S."/>
            <person name="Rege F."/>
            <person name="Reyes R."/>
            <person name="Rise C."/>
            <person name="Rogov P."/>
            <person name="Ross K."/>
            <person name="Ryan E."/>
            <person name="Settipalli S."/>
            <person name="Shea T."/>
            <person name="Sherpa N."/>
            <person name="Shi L."/>
            <person name="Shih D."/>
            <person name="Sparrow T."/>
            <person name="Spaulding J."/>
            <person name="Stalker J."/>
            <person name="Stange-Thomann N."/>
            <person name="Stavropoulos S."/>
            <person name="Stone C."/>
            <person name="Strader C."/>
            <person name="Tesfaye S."/>
            <person name="Thomson T."/>
            <person name="Thoulutsang Y."/>
            <person name="Thoulutsang D."/>
            <person name="Topham K."/>
            <person name="Topping I."/>
            <person name="Tsamla T."/>
            <person name="Vassiliev H."/>
            <person name="Vo A."/>
            <person name="Wangchuk T."/>
            <person name="Wangdi T."/>
            <person name="Weiand M."/>
            <person name="Wilkinson J."/>
            <person name="Wilson A."/>
            <person name="Yadav S."/>
            <person name="Young G."/>
            <person name="Yu Q."/>
            <person name="Zembek L."/>
            <person name="Zhong D."/>
            <person name="Zimmer A."/>
            <person name="Zwirko Z."/>
            <person name="Jaffe D.B."/>
            <person name="Alvarez P."/>
            <person name="Brockman W."/>
            <person name="Butler J."/>
            <person name="Chin C."/>
            <person name="Gnerre S."/>
            <person name="Grabherr M."/>
            <person name="Kleber M."/>
            <person name="Mauceli E."/>
            <person name="MacCallum I."/>
        </authorList>
    </citation>
    <scope>NUCLEOTIDE SEQUENCE [LARGE SCALE GENOMIC DNA]</scope>
    <source>
        <strain evidence="3">white501</strain>
    </source>
</reference>
<evidence type="ECO:0000313" key="2">
    <source>
        <dbReference type="EMBL" id="EDX06208.1"/>
    </source>
</evidence>
<organism evidence="2 3">
    <name type="scientific">Drosophila simulans</name>
    <name type="common">Fruit fly</name>
    <dbReference type="NCBI Taxonomy" id="7240"/>
    <lineage>
        <taxon>Eukaryota</taxon>
        <taxon>Metazoa</taxon>
        <taxon>Ecdysozoa</taxon>
        <taxon>Arthropoda</taxon>
        <taxon>Hexapoda</taxon>
        <taxon>Insecta</taxon>
        <taxon>Pterygota</taxon>
        <taxon>Neoptera</taxon>
        <taxon>Endopterygota</taxon>
        <taxon>Diptera</taxon>
        <taxon>Brachycera</taxon>
        <taxon>Muscomorpha</taxon>
        <taxon>Ephydroidea</taxon>
        <taxon>Drosophilidae</taxon>
        <taxon>Drosophila</taxon>
        <taxon>Sophophora</taxon>
    </lineage>
</organism>
<protein>
    <submittedName>
        <fullName evidence="2">GD10150</fullName>
    </submittedName>
</protein>
<sequence>MEYYLIILILMLPSAWFLQVPSKVKPTTKAPMKEIPPTNGTQIGNVTAVAPVPEKLAEVHIDQHKHSNSKGDLDDLWTLHGKDSRECRHIKDKERYKQLQTMTTTMSC</sequence>
<keyword evidence="3" id="KW-1185">Reference proteome</keyword>